<dbReference type="GO" id="GO:0031080">
    <property type="term" value="C:nuclear pore outer ring"/>
    <property type="evidence" value="ECO:0007669"/>
    <property type="project" value="TreeGrafter"/>
</dbReference>
<keyword evidence="7 9" id="KW-0472">Membrane</keyword>
<dbReference type="OrthoDB" id="3098at2759"/>
<dbReference type="FunFam" id="1.10.3450.20:FF:000001">
    <property type="entry name" value="Nuclear pore complex protein"/>
    <property type="match status" value="1"/>
</dbReference>
<dbReference type="GO" id="GO:0000973">
    <property type="term" value="P:post-transcriptional tethering of RNA polymerase II gene DNA at nuclear periphery"/>
    <property type="evidence" value="ECO:0007669"/>
    <property type="project" value="TreeGrafter"/>
</dbReference>
<evidence type="ECO:0000256" key="4">
    <source>
        <dbReference type="ARBA" id="ARBA00022927"/>
    </source>
</evidence>
<evidence type="ECO:0000256" key="9">
    <source>
        <dbReference type="RuleBase" id="RU365072"/>
    </source>
</evidence>
<keyword evidence="8 9" id="KW-0539">Nucleus</keyword>
<dbReference type="Gene3D" id="1.10.3450.20">
    <property type="match status" value="1"/>
</dbReference>
<evidence type="ECO:0000256" key="7">
    <source>
        <dbReference type="ARBA" id="ARBA00023136"/>
    </source>
</evidence>
<keyword evidence="5 9" id="KW-0811">Translocation</keyword>
<comment type="subcellular location">
    <subcellularLocation>
        <location evidence="9">Nucleus</location>
        <location evidence="9">Nuclear pore complex</location>
    </subcellularLocation>
    <subcellularLocation>
        <location evidence="9">Nucleus membrane</location>
    </subcellularLocation>
</comment>
<organism evidence="10 11">
    <name type="scientific">Brachionus plicatilis</name>
    <name type="common">Marine rotifer</name>
    <name type="synonym">Brachionus muelleri</name>
    <dbReference type="NCBI Taxonomy" id="10195"/>
    <lineage>
        <taxon>Eukaryota</taxon>
        <taxon>Metazoa</taxon>
        <taxon>Spiralia</taxon>
        <taxon>Gnathifera</taxon>
        <taxon>Rotifera</taxon>
        <taxon>Eurotatoria</taxon>
        <taxon>Monogononta</taxon>
        <taxon>Pseudotrocha</taxon>
        <taxon>Ploima</taxon>
        <taxon>Brachionidae</taxon>
        <taxon>Brachionus</taxon>
    </lineage>
</organism>
<reference evidence="10 11" key="1">
    <citation type="journal article" date="2018" name="Sci. Rep.">
        <title>Genomic signatures of local adaptation to the degree of environmental predictability in rotifers.</title>
        <authorList>
            <person name="Franch-Gras L."/>
            <person name="Hahn C."/>
            <person name="Garcia-Roger E.M."/>
            <person name="Carmona M.J."/>
            <person name="Serra M."/>
            <person name="Gomez A."/>
        </authorList>
    </citation>
    <scope>NUCLEOTIDE SEQUENCE [LARGE SCALE GENOMIC DNA]</scope>
    <source>
        <strain evidence="10">HYR1</strain>
    </source>
</reference>
<comment type="function">
    <text evidence="9">Functions as a component of the nuclear pore complex (NPC).</text>
</comment>
<dbReference type="PANTHER" id="PTHR13003:SF2">
    <property type="entry name" value="NUCLEAR PORE COMPLEX PROTEIN NUP107"/>
    <property type="match status" value="1"/>
</dbReference>
<comment type="caution">
    <text evidence="10">The sequence shown here is derived from an EMBL/GenBank/DDBJ whole genome shotgun (WGS) entry which is preliminary data.</text>
</comment>
<evidence type="ECO:0000313" key="10">
    <source>
        <dbReference type="EMBL" id="RNA10446.1"/>
    </source>
</evidence>
<sequence length="950" mass="110670">MDSFMTSFSNRNDTFFDEQNDSLANISSAMNRSKLLLNEMVASPSIKSKPAPGLLKTSLLQSKSMLSQSVCHNTFVDEPKEQKSSIYTQFKIDTNKNVDEELNLVDLVDSYTTICEEHSHFLKDKLEHLNPNRNRDFYNSTMNDQDGLDKEKYIWCLLSAFFQDEQDTKNQENQFDDDMDVENSEGLSETAIVQNLEKRNPFVRRVKLVINWLEKIANESDYMKKIKENLNSFTEKSVNWEHTLHNLKSSSAFGKSNLSGREYVDELDPDAPVRLSKSLHDLDQEDEYKLMEYIFAFIRAGDLKSARDFCQKIGQSWRAATLEGFRLFSDKNYSANSNFGLNNQKQIFKNEGNLNRDIWRLMVHKMIKDENFGPYEKAVYASLAGFVTPVLPVCKNFSDYIWIYFKALYNQIIEKELRQRITNREFLSDPDDENVYIICGKSSDLCSNQTIKHIFDRIQILIKNSSNIVGDNMSTGINTINASAQLIANLKSDANKPFSVILKHIVLSGIDSFESGTLDLMEYLKNLIVSEQQNGLVLRFSSHLALFYREASYQINYDTFIQILDAYCQYLIDNNYKEIIAYYVSSLSPELQIKRYSKFLQTITDNKERMVMLKLAKERNMNVQAITQSIVDTLSKQPVARRDTTQRLDEIGLSTTAFISQTLDMFSARTGQIVTDEDKTKINAIDWIAYDPSQRLKLLEYANLTMRYFLLERQFFEATKATFSKIPVDTITVILNQYNLNQTSLINIDSHFEQLIENLPKNITNLIKEYLCFKEYIESINLYNEWFDFFHKGKPSKPTSRFESGDTVIHDQTFAEKMSHDYQMKEYEENTSRWYSKALKYSEQVKAKFSNVLKFPFGGWMCDIKGFEESVDEDNDEIEMDDEDMNTEMDESDNQNGRNMEIKRRNNQMQELRKFYLPNMCFILLDMMTKMNLNKELIRLGDLIASENYK</sequence>
<dbReference type="GO" id="GO:0017056">
    <property type="term" value="F:structural constituent of nuclear pore"/>
    <property type="evidence" value="ECO:0007669"/>
    <property type="project" value="UniProtKB-UniRule"/>
</dbReference>
<dbReference type="GO" id="GO:0031965">
    <property type="term" value="C:nuclear membrane"/>
    <property type="evidence" value="ECO:0007669"/>
    <property type="project" value="UniProtKB-SubCell"/>
</dbReference>
<gene>
    <name evidence="10" type="ORF">BpHYR1_001735</name>
</gene>
<dbReference type="InterPro" id="IPR007252">
    <property type="entry name" value="Nup84/Nup107"/>
</dbReference>
<proteinExistence type="inferred from homology"/>
<dbReference type="Pfam" id="PF04121">
    <property type="entry name" value="Nup84_Nup100"/>
    <property type="match status" value="1"/>
</dbReference>
<keyword evidence="11" id="KW-1185">Reference proteome</keyword>
<dbReference type="GO" id="GO:0006406">
    <property type="term" value="P:mRNA export from nucleus"/>
    <property type="evidence" value="ECO:0007669"/>
    <property type="project" value="TreeGrafter"/>
</dbReference>
<evidence type="ECO:0000256" key="6">
    <source>
        <dbReference type="ARBA" id="ARBA00023132"/>
    </source>
</evidence>
<dbReference type="STRING" id="10195.A0A3M7QG81"/>
<keyword evidence="2 9" id="KW-0813">Transport</keyword>
<dbReference type="EMBL" id="REGN01006198">
    <property type="protein sequence ID" value="RNA10446.1"/>
    <property type="molecule type" value="Genomic_DNA"/>
</dbReference>
<accession>A0A3M7QG81</accession>
<keyword evidence="3" id="KW-0509">mRNA transport</keyword>
<protein>
    <recommendedName>
        <fullName evidence="9">Nuclear pore complex protein</fullName>
    </recommendedName>
</protein>
<evidence type="ECO:0000313" key="11">
    <source>
        <dbReference type="Proteomes" id="UP000276133"/>
    </source>
</evidence>
<evidence type="ECO:0000256" key="3">
    <source>
        <dbReference type="ARBA" id="ARBA00022816"/>
    </source>
</evidence>
<feature type="non-terminal residue" evidence="10">
    <location>
        <position position="950"/>
    </location>
</feature>
<evidence type="ECO:0000256" key="2">
    <source>
        <dbReference type="ARBA" id="ARBA00022448"/>
    </source>
</evidence>
<comment type="subunit">
    <text evidence="9">Part of the nuclear pore complex (NPC).</text>
</comment>
<dbReference type="PANTHER" id="PTHR13003">
    <property type="entry name" value="NUP107-RELATED"/>
    <property type="match status" value="1"/>
</dbReference>
<dbReference type="Proteomes" id="UP000276133">
    <property type="component" value="Unassembled WGS sequence"/>
</dbReference>
<keyword evidence="6 9" id="KW-0906">Nuclear pore complex</keyword>
<dbReference type="Gene3D" id="1.20.190.50">
    <property type="match status" value="1"/>
</dbReference>
<name>A0A3M7QG81_BRAPC</name>
<comment type="similarity">
    <text evidence="1 9">Belongs to the nucleoporin Nup84/Nup107 family.</text>
</comment>
<dbReference type="AlphaFoldDB" id="A0A3M7QG81"/>
<evidence type="ECO:0000256" key="8">
    <source>
        <dbReference type="ARBA" id="ARBA00023242"/>
    </source>
</evidence>
<evidence type="ECO:0000256" key="1">
    <source>
        <dbReference type="ARBA" id="ARBA00009510"/>
    </source>
</evidence>
<dbReference type="GO" id="GO:0006606">
    <property type="term" value="P:protein import into nucleus"/>
    <property type="evidence" value="ECO:0007669"/>
    <property type="project" value="TreeGrafter"/>
</dbReference>
<keyword evidence="4" id="KW-0653">Protein transport</keyword>
<evidence type="ECO:0000256" key="5">
    <source>
        <dbReference type="ARBA" id="ARBA00023010"/>
    </source>
</evidence>